<comment type="similarity">
    <text evidence="7">Belongs to the binding-protein-dependent transport system permease family.</text>
</comment>
<evidence type="ECO:0000256" key="7">
    <source>
        <dbReference type="RuleBase" id="RU363032"/>
    </source>
</evidence>
<reference evidence="9 10" key="1">
    <citation type="submission" date="2020-07" db="EMBL/GenBank/DDBJ databases">
        <title>Sequencing the genomes of 1000 actinobacteria strains.</title>
        <authorList>
            <person name="Klenk H.-P."/>
        </authorList>
    </citation>
    <scope>NUCLEOTIDE SEQUENCE [LARGE SCALE GENOMIC DNA]</scope>
    <source>
        <strain evidence="9 10">DSM 103164</strain>
    </source>
</reference>
<accession>A0A7Z0DBZ8</accession>
<dbReference type="AlphaFoldDB" id="A0A7Z0DBZ8"/>
<feature type="transmembrane region" description="Helical" evidence="7">
    <location>
        <begin position="20"/>
        <end position="39"/>
    </location>
</feature>
<dbReference type="GO" id="GO:0022857">
    <property type="term" value="F:transmembrane transporter activity"/>
    <property type="evidence" value="ECO:0007669"/>
    <property type="project" value="InterPro"/>
</dbReference>
<dbReference type="Proteomes" id="UP000527616">
    <property type="component" value="Unassembled WGS sequence"/>
</dbReference>
<evidence type="ECO:0000256" key="6">
    <source>
        <dbReference type="ARBA" id="ARBA00023136"/>
    </source>
</evidence>
<keyword evidence="2 7" id="KW-0813">Transport</keyword>
<evidence type="ECO:0000256" key="1">
    <source>
        <dbReference type="ARBA" id="ARBA00004651"/>
    </source>
</evidence>
<keyword evidence="6 7" id="KW-0472">Membrane</keyword>
<comment type="caution">
    <text evidence="9">The sequence shown here is derived from an EMBL/GenBank/DDBJ whole genome shotgun (WGS) entry which is preliminary data.</text>
</comment>
<dbReference type="Gene3D" id="1.10.3720.10">
    <property type="entry name" value="MetI-like"/>
    <property type="match status" value="1"/>
</dbReference>
<sequence length="281" mass="30048">MSDVPVLFDVPGPRGRRLNVVLGVVAVALAAGAVGWVIWLMRAQLGPEMWQPFTEPSTWLYYVIPGLINTLQAALISVVLALLLGIALGMGRVSTVPAIRVVCGVFVEFFRSVPVLVLMVFFYTTFLFSGLVSGPMLPLLGVVCGLVLYNSTVIAELVRSGVGSLPRGQREAGLTVGLTEGQTLRAILLPQAITAMLPSLLNQLVVILKDTALGYIITYPELLRSLQTLASGRSNLIVSFLVGAAIVIVLNFGLTSLATAVQRRLSRRGRAPKQEAVAQEV</sequence>
<dbReference type="SUPFAM" id="SSF161098">
    <property type="entry name" value="MetI-like"/>
    <property type="match status" value="1"/>
</dbReference>
<feature type="transmembrane region" description="Helical" evidence="7">
    <location>
        <begin position="195"/>
        <end position="217"/>
    </location>
</feature>
<organism evidence="9 10">
    <name type="scientific">Naumannella cuiyingiana</name>
    <dbReference type="NCBI Taxonomy" id="1347891"/>
    <lineage>
        <taxon>Bacteria</taxon>
        <taxon>Bacillati</taxon>
        <taxon>Actinomycetota</taxon>
        <taxon>Actinomycetes</taxon>
        <taxon>Propionibacteriales</taxon>
        <taxon>Propionibacteriaceae</taxon>
        <taxon>Naumannella</taxon>
    </lineage>
</organism>
<evidence type="ECO:0000256" key="2">
    <source>
        <dbReference type="ARBA" id="ARBA00022448"/>
    </source>
</evidence>
<dbReference type="RefSeq" id="WP_179446166.1">
    <property type="nucleotide sequence ID" value="NZ_JACBZS010000001.1"/>
</dbReference>
<keyword evidence="10" id="KW-1185">Reference proteome</keyword>
<dbReference type="PROSITE" id="PS50928">
    <property type="entry name" value="ABC_TM1"/>
    <property type="match status" value="1"/>
</dbReference>
<dbReference type="InterPro" id="IPR000515">
    <property type="entry name" value="MetI-like"/>
</dbReference>
<evidence type="ECO:0000313" key="9">
    <source>
        <dbReference type="EMBL" id="NYI72504.1"/>
    </source>
</evidence>
<evidence type="ECO:0000259" key="8">
    <source>
        <dbReference type="PROSITE" id="PS50928"/>
    </source>
</evidence>
<dbReference type="GO" id="GO:0043190">
    <property type="term" value="C:ATP-binding cassette (ABC) transporter complex"/>
    <property type="evidence" value="ECO:0007669"/>
    <property type="project" value="InterPro"/>
</dbReference>
<dbReference type="EMBL" id="JACBZS010000001">
    <property type="protein sequence ID" value="NYI72504.1"/>
    <property type="molecule type" value="Genomic_DNA"/>
</dbReference>
<dbReference type="PANTHER" id="PTHR30614:SF21">
    <property type="entry name" value="AMINO ACID ABC TRANSPORTER PERMEASE"/>
    <property type="match status" value="1"/>
</dbReference>
<keyword evidence="4 7" id="KW-0812">Transmembrane</keyword>
<name>A0A7Z0DBZ8_9ACTN</name>
<evidence type="ECO:0000256" key="4">
    <source>
        <dbReference type="ARBA" id="ARBA00022692"/>
    </source>
</evidence>
<evidence type="ECO:0000256" key="5">
    <source>
        <dbReference type="ARBA" id="ARBA00022989"/>
    </source>
</evidence>
<dbReference type="Pfam" id="PF00528">
    <property type="entry name" value="BPD_transp_1"/>
    <property type="match status" value="1"/>
</dbReference>
<dbReference type="InterPro" id="IPR035906">
    <property type="entry name" value="MetI-like_sf"/>
</dbReference>
<feature type="transmembrane region" description="Helical" evidence="7">
    <location>
        <begin position="101"/>
        <end position="124"/>
    </location>
</feature>
<protein>
    <submittedName>
        <fullName evidence="9">Glutamate transport system permease protein</fullName>
    </submittedName>
</protein>
<dbReference type="PANTHER" id="PTHR30614">
    <property type="entry name" value="MEMBRANE COMPONENT OF AMINO ACID ABC TRANSPORTER"/>
    <property type="match status" value="1"/>
</dbReference>
<feature type="transmembrane region" description="Helical" evidence="7">
    <location>
        <begin position="59"/>
        <end position="89"/>
    </location>
</feature>
<evidence type="ECO:0000313" key="10">
    <source>
        <dbReference type="Proteomes" id="UP000527616"/>
    </source>
</evidence>
<proteinExistence type="inferred from homology"/>
<feature type="domain" description="ABC transmembrane type-1" evidence="8">
    <location>
        <begin position="67"/>
        <end position="258"/>
    </location>
</feature>
<dbReference type="NCBIfam" id="TIGR01726">
    <property type="entry name" value="HEQRo_perm_3TM"/>
    <property type="match status" value="1"/>
</dbReference>
<dbReference type="CDD" id="cd06261">
    <property type="entry name" value="TM_PBP2"/>
    <property type="match status" value="1"/>
</dbReference>
<feature type="transmembrane region" description="Helical" evidence="7">
    <location>
        <begin position="237"/>
        <end position="261"/>
    </location>
</feature>
<dbReference type="InterPro" id="IPR043429">
    <property type="entry name" value="ArtM/GltK/GlnP/TcyL/YhdX-like"/>
</dbReference>
<gene>
    <name evidence="9" type="ORF">GGQ54_003064</name>
</gene>
<comment type="subcellular location">
    <subcellularLocation>
        <location evidence="1 7">Cell membrane</location>
        <topology evidence="1 7">Multi-pass membrane protein</topology>
    </subcellularLocation>
</comment>
<keyword evidence="3" id="KW-1003">Cell membrane</keyword>
<evidence type="ECO:0000256" key="3">
    <source>
        <dbReference type="ARBA" id="ARBA00022475"/>
    </source>
</evidence>
<keyword evidence="5 7" id="KW-1133">Transmembrane helix</keyword>
<dbReference type="GO" id="GO:0006865">
    <property type="term" value="P:amino acid transport"/>
    <property type="evidence" value="ECO:0007669"/>
    <property type="project" value="TreeGrafter"/>
</dbReference>
<dbReference type="InterPro" id="IPR010065">
    <property type="entry name" value="AA_ABC_transptr_permease_3TM"/>
</dbReference>
<feature type="transmembrane region" description="Helical" evidence="7">
    <location>
        <begin position="136"/>
        <end position="158"/>
    </location>
</feature>